<feature type="transmembrane region" description="Helical" evidence="1">
    <location>
        <begin position="139"/>
        <end position="161"/>
    </location>
</feature>
<evidence type="ECO:0000313" key="5">
    <source>
        <dbReference type="Proteomes" id="UP000030905"/>
    </source>
</evidence>
<feature type="transmembrane region" description="Helical" evidence="1">
    <location>
        <begin position="21"/>
        <end position="41"/>
    </location>
</feature>
<accession>A0A0H3J6M2</accession>
<keyword evidence="1" id="KW-0472">Membrane</keyword>
<evidence type="ECO:0000313" key="4">
    <source>
        <dbReference type="Proteomes" id="UP000028042"/>
    </source>
</evidence>
<dbReference type="KEGG" id="cpae:CPAST_c30330"/>
<dbReference type="eggNOG" id="COG1277">
    <property type="taxonomic scope" value="Bacteria"/>
</dbReference>
<keyword evidence="1" id="KW-0812">Transmembrane</keyword>
<dbReference type="RefSeq" id="WP_003445364.1">
    <property type="nucleotide sequence ID" value="NZ_ANZB01000007.1"/>
</dbReference>
<sequence>MLNLIRSEVYRLIHSKLYYGLIAVITFLVIAAAGVLQYFRFKEPTFRYGTRMFYYSNVLGMTTLIIILCLLVILILTRKSQSKMCATVSFGYSRQAIFWSKLVTLFLGIGVMAAIALLAIALSGNVIFDLINNSTFSEFLISFSNVLPIVASGFILAYVLSINGVSEVLNLLILLFIYHILGSLINTLAGRVSTLKSISKWTPGMLFNNNLVDYMSNNAHFDIKCWVLGLIIIFISLIIGQATFKKKDLGM</sequence>
<evidence type="ECO:0000313" key="2">
    <source>
        <dbReference type="EMBL" id="AJA53087.1"/>
    </source>
</evidence>
<reference evidence="3" key="2">
    <citation type="submission" date="2015-10" db="EMBL/GenBank/DDBJ databases">
        <title>Improved Draft Genome Sequence of Clostridium pasteurianum Strain ATCC 6013 (DSM 525) Using a Hybrid Next-Generation Sequencing Approach.</title>
        <authorList>
            <person name="Pyne M.E."/>
            <person name="Utturkar S.M."/>
            <person name="Brown S.D."/>
            <person name="Moo-Young M."/>
            <person name="Chung D.A."/>
            <person name="Chou P.C."/>
        </authorList>
    </citation>
    <scope>NUCLEOTIDE SEQUENCE</scope>
    <source>
        <strain evidence="3">ATCC 6013</strain>
    </source>
</reference>
<reference evidence="2 5" key="1">
    <citation type="journal article" date="2015" name="Genome Announc.">
        <title>Complete Genome Sequence of the Nitrogen-Fixing and Solvent-Producing Clostridium pasteurianum DSM 525.</title>
        <authorList>
            <person name="Poehlein A."/>
            <person name="Grosse-Honebrink A."/>
            <person name="Zhang Y."/>
            <person name="Minton N.P."/>
            <person name="Daniel R."/>
        </authorList>
    </citation>
    <scope>NUCLEOTIDE SEQUENCE [LARGE SCALE GENOMIC DNA]</scope>
    <source>
        <strain evidence="2">DSM 525</strain>
        <strain evidence="5">DSM 525 / ATCC 6013</strain>
    </source>
</reference>
<feature type="transmembrane region" description="Helical" evidence="1">
    <location>
        <begin position="98"/>
        <end position="127"/>
    </location>
</feature>
<dbReference type="EMBL" id="JPGY02000001">
    <property type="protein sequence ID" value="KRU10905.1"/>
    <property type="molecule type" value="Genomic_DNA"/>
</dbReference>
<feature type="transmembrane region" description="Helical" evidence="1">
    <location>
        <begin position="53"/>
        <end position="77"/>
    </location>
</feature>
<keyword evidence="5" id="KW-1185">Reference proteome</keyword>
<dbReference type="KEGG" id="cpat:CLPA_c30330"/>
<dbReference type="Proteomes" id="UP000030905">
    <property type="component" value="Chromosome"/>
</dbReference>
<proteinExistence type="predicted"/>
<organism evidence="2 5">
    <name type="scientific">Clostridium pasteurianum DSM 525 = ATCC 6013</name>
    <dbReference type="NCBI Taxonomy" id="1262449"/>
    <lineage>
        <taxon>Bacteria</taxon>
        <taxon>Bacillati</taxon>
        <taxon>Bacillota</taxon>
        <taxon>Clostridia</taxon>
        <taxon>Eubacteriales</taxon>
        <taxon>Clostridiaceae</taxon>
        <taxon>Clostridium</taxon>
    </lineage>
</organism>
<gene>
    <name evidence="2" type="ORF">CLPA_c30330</name>
    <name evidence="3" type="ORF">CP6013_00152</name>
</gene>
<feature type="transmembrane region" description="Helical" evidence="1">
    <location>
        <begin position="226"/>
        <end position="244"/>
    </location>
</feature>
<dbReference type="EMBL" id="CP009268">
    <property type="protein sequence ID" value="AJA53087.1"/>
    <property type="molecule type" value="Genomic_DNA"/>
</dbReference>
<dbReference type="AlphaFoldDB" id="A0A0H3J6M2"/>
<name>A0A0H3J6M2_CLOPA</name>
<keyword evidence="1" id="KW-1133">Transmembrane helix</keyword>
<evidence type="ECO:0000256" key="1">
    <source>
        <dbReference type="SAM" id="Phobius"/>
    </source>
</evidence>
<protein>
    <submittedName>
        <fullName evidence="2">ABC-2 family transporter protein</fullName>
    </submittedName>
</protein>
<dbReference type="PATRIC" id="fig|1262449.3.peg.2294"/>
<feature type="transmembrane region" description="Helical" evidence="1">
    <location>
        <begin position="168"/>
        <end position="189"/>
    </location>
</feature>
<reference evidence="3 4" key="3">
    <citation type="journal article" name="Genome Announc.">
        <title>Improved Draft Genome Sequence of Clostridium pasteurianum Strain ATCC 6013 (DSM 525) Using a Hybrid Next-Generation Sequencing Approach.</title>
        <authorList>
            <person name="Pyne M.E."/>
            <person name="Utturkar S."/>
            <person name="Brown S.D."/>
            <person name="Moo-Young M."/>
            <person name="Chung D.A."/>
            <person name="Chou C.P."/>
        </authorList>
    </citation>
    <scope>NUCLEOTIDE SEQUENCE [LARGE SCALE GENOMIC DNA]</scope>
    <source>
        <strain evidence="3 4">ATCC 6013</strain>
    </source>
</reference>
<dbReference type="GeneID" id="93075152"/>
<evidence type="ECO:0000313" key="3">
    <source>
        <dbReference type="EMBL" id="KRU10905.1"/>
    </source>
</evidence>
<dbReference type="Proteomes" id="UP000028042">
    <property type="component" value="Unassembled WGS sequence"/>
</dbReference>